<dbReference type="PANTHER" id="PTHR13528:SF2">
    <property type="entry name" value="LARGE RIBOSOMAL SUBUNIT PROTEIN BL28M"/>
    <property type="match status" value="1"/>
</dbReference>
<dbReference type="InterPro" id="IPR026569">
    <property type="entry name" value="Ribosomal_bL28"/>
</dbReference>
<proteinExistence type="predicted"/>
<sequence length="322" mass="36592">MYPPKLSQQVFYSDILNRWMVIIVSETALRAIEKAGCLDAYILSTPAEQLNSRLGMHLKRDLLLHLSDPNFCSENPEKGKTLRSKYSQYIIPRSEAEWVGLTLEEAVKKQMKIETEAAKSPVRPQKYDLVEKVFKELEAPKTSVSHQLFPSFSPSGSLTFTSLLSLLLLTACHVRSYPASPCSIFHLFSIFRFQRSEAEWVGLTLEEAVKKQMKLETEAAKSPVRPQKYDLVEKVFKELEAPKTSVGLQQKAPELAVYVLNYIKACISLIKLSRHTHCRERTVGPLHQTISDANHFCRQITSLREKQLRLRSTIARLLGASS</sequence>
<evidence type="ECO:0000313" key="1">
    <source>
        <dbReference type="EMBL" id="GAA53241.1"/>
    </source>
</evidence>
<organism evidence="1 2">
    <name type="scientific">Clonorchis sinensis</name>
    <name type="common">Chinese liver fluke</name>
    <dbReference type="NCBI Taxonomy" id="79923"/>
    <lineage>
        <taxon>Eukaryota</taxon>
        <taxon>Metazoa</taxon>
        <taxon>Spiralia</taxon>
        <taxon>Lophotrochozoa</taxon>
        <taxon>Platyhelminthes</taxon>
        <taxon>Trematoda</taxon>
        <taxon>Digenea</taxon>
        <taxon>Opisthorchiida</taxon>
        <taxon>Opisthorchiata</taxon>
        <taxon>Opisthorchiidae</taxon>
        <taxon>Clonorchis</taxon>
    </lineage>
</organism>
<dbReference type="EMBL" id="DF143450">
    <property type="protein sequence ID" value="GAA53241.1"/>
    <property type="molecule type" value="Genomic_DNA"/>
</dbReference>
<dbReference type="AlphaFoldDB" id="G7YJV8"/>
<name>G7YJV8_CLOSI</name>
<reference key="2">
    <citation type="submission" date="2011-10" db="EMBL/GenBank/DDBJ databases">
        <title>The genome and transcriptome sequence of Clonorchis sinensis provide insights into the carcinogenic liver fluke.</title>
        <authorList>
            <person name="Wang X."/>
            <person name="Huang Y."/>
            <person name="Chen W."/>
            <person name="Liu H."/>
            <person name="Guo L."/>
            <person name="Chen Y."/>
            <person name="Luo F."/>
            <person name="Zhou W."/>
            <person name="Sun J."/>
            <person name="Mao Q."/>
            <person name="Liang P."/>
            <person name="Zhou C."/>
            <person name="Tian Y."/>
            <person name="Men J."/>
            <person name="Lv X."/>
            <person name="Huang L."/>
            <person name="Zhou J."/>
            <person name="Hu Y."/>
            <person name="Li R."/>
            <person name="Zhang F."/>
            <person name="Lei H."/>
            <person name="Li X."/>
            <person name="Hu X."/>
            <person name="Liang C."/>
            <person name="Xu J."/>
            <person name="Wu Z."/>
            <person name="Yu X."/>
        </authorList>
    </citation>
    <scope>NUCLEOTIDE SEQUENCE</scope>
    <source>
        <strain>Henan</strain>
    </source>
</reference>
<keyword evidence="2" id="KW-1185">Reference proteome</keyword>
<protein>
    <submittedName>
        <fullName evidence="1">39S ribosomal protein L28 mitochondrial</fullName>
    </submittedName>
</protein>
<reference evidence="1" key="1">
    <citation type="journal article" date="2011" name="Genome Biol.">
        <title>The draft genome of the carcinogenic human liver fluke Clonorchis sinensis.</title>
        <authorList>
            <person name="Wang X."/>
            <person name="Chen W."/>
            <person name="Huang Y."/>
            <person name="Sun J."/>
            <person name="Men J."/>
            <person name="Liu H."/>
            <person name="Luo F."/>
            <person name="Guo L."/>
            <person name="Lv X."/>
            <person name="Deng C."/>
            <person name="Zhou C."/>
            <person name="Fan Y."/>
            <person name="Li X."/>
            <person name="Huang L."/>
            <person name="Hu Y."/>
            <person name="Liang C."/>
            <person name="Hu X."/>
            <person name="Xu J."/>
            <person name="Yu X."/>
        </authorList>
    </citation>
    <scope>NUCLEOTIDE SEQUENCE [LARGE SCALE GENOMIC DNA]</scope>
    <source>
        <strain evidence="1">Henan</strain>
    </source>
</reference>
<dbReference type="GO" id="GO:0003735">
    <property type="term" value="F:structural constituent of ribosome"/>
    <property type="evidence" value="ECO:0007669"/>
    <property type="project" value="InterPro"/>
</dbReference>
<evidence type="ECO:0000313" key="2">
    <source>
        <dbReference type="Proteomes" id="UP000008909"/>
    </source>
</evidence>
<dbReference type="GO" id="GO:0005762">
    <property type="term" value="C:mitochondrial large ribosomal subunit"/>
    <property type="evidence" value="ECO:0007669"/>
    <property type="project" value="TreeGrafter"/>
</dbReference>
<accession>G7YJV8</accession>
<keyword evidence="1" id="KW-0689">Ribosomal protein</keyword>
<gene>
    <name evidence="1" type="ORF">CLF_109840</name>
</gene>
<keyword evidence="1" id="KW-0687">Ribonucleoprotein</keyword>
<dbReference type="Proteomes" id="UP000008909">
    <property type="component" value="Unassembled WGS sequence"/>
</dbReference>
<dbReference type="PANTHER" id="PTHR13528">
    <property type="entry name" value="39S RIBOSOMAL PROTEIN L28, MITOCHONDRIAL"/>
    <property type="match status" value="1"/>
</dbReference>